<feature type="compositionally biased region" description="Low complexity" evidence="2">
    <location>
        <begin position="666"/>
        <end position="675"/>
    </location>
</feature>
<dbReference type="SMART" id="SM00240">
    <property type="entry name" value="FHA"/>
    <property type="match status" value="1"/>
</dbReference>
<dbReference type="InterPro" id="IPR000253">
    <property type="entry name" value="FHA_dom"/>
</dbReference>
<feature type="compositionally biased region" description="Polar residues" evidence="2">
    <location>
        <begin position="136"/>
        <end position="149"/>
    </location>
</feature>
<comment type="caution">
    <text evidence="5">The sequence shown here is derived from an EMBL/GenBank/DDBJ whole genome shotgun (WGS) entry which is preliminary data.</text>
</comment>
<keyword evidence="6" id="KW-1185">Reference proteome</keyword>
<dbReference type="SUPFAM" id="SSF49879">
    <property type="entry name" value="SMAD/FHA domain"/>
    <property type="match status" value="1"/>
</dbReference>
<dbReference type="FunFam" id="2.60.200.20:FF:000127">
    <property type="entry name" value="Uncharacterized protein C3H7.13"/>
    <property type="match status" value="1"/>
</dbReference>
<evidence type="ECO:0000259" key="4">
    <source>
        <dbReference type="PROSITE" id="PS50006"/>
    </source>
</evidence>
<feature type="compositionally biased region" description="Low complexity" evidence="2">
    <location>
        <begin position="473"/>
        <end position="484"/>
    </location>
</feature>
<dbReference type="InterPro" id="IPR008984">
    <property type="entry name" value="SMAD_FHA_dom_sf"/>
</dbReference>
<sequence length="773" mass="84324">MTAVASLPSFANFTRPGGWSNGGQLLNASNSDDVRGINMFSSRKTLQRSNSSSSVSSTASNSSTSTVISNAQPNGNPMSTAGEPNGAWPNGAPRKRPQTKGQWPNGKQEGVTEFSLRATPARPPMTNGPNGASGMHQPQSILTPQNQNGMPRPGTEGMSSGRQPVLSLLSLNGSFDRKTISVPFFPDTLRIGRQTNAKTVPTPLNGFFDSKVLSRQHAEVWADGSGKIWIRDVKSSNGTFVNGTRLSPENRESEPHELQTQDHLELGIDIVSEDQKTVVHHKVAAKVEHAGFVNPTNNLLDMNFGDLDPSNSALLMPLGGVPFRGRAGSQASMASNSRVVPGNIGAPPNNMAQQRQFWLNPITTEHIVKKLHTEMRNARLQNQDLARTSQFINALLSKEDIKNQDKPEAPEPPKTHLTNGNMSFRSDGGKTRFSEPPAPPPSQPLPEKPDVARPTSSEIPSLKRGITERPKSHTSTSPIHTSPIRPDNSLSQILQLTEALNNAKKELDDHTARVRDLEEKLTKEREARLYAEDMIQKMEESSHTNMNGSAVLPLVNGHSELDKAFDPPMERPPTPEPAAHPESVEGSSSPQPDKVEALAAAFQSRIDEMALEMSGLREQLDAFRQRAEKAEAERDVDRQTLAEMVLQIRQRDEEEKRAAAERRQSRSPSSRMSRPISREREMDEQSPAVNGAAREAKVQAQFDGPVDDLTEVPTLSRANTITQAAAARALAIPPQDPALIQTLPYASMIGVVLFGMGLMAYLNGWQPQPASDH</sequence>
<dbReference type="AlphaFoldDB" id="A0AAE0K919"/>
<evidence type="ECO:0000256" key="2">
    <source>
        <dbReference type="SAM" id="MobiDB-lite"/>
    </source>
</evidence>
<organism evidence="5 6">
    <name type="scientific">Podospora didyma</name>
    <dbReference type="NCBI Taxonomy" id="330526"/>
    <lineage>
        <taxon>Eukaryota</taxon>
        <taxon>Fungi</taxon>
        <taxon>Dikarya</taxon>
        <taxon>Ascomycota</taxon>
        <taxon>Pezizomycotina</taxon>
        <taxon>Sordariomycetes</taxon>
        <taxon>Sordariomycetidae</taxon>
        <taxon>Sordariales</taxon>
        <taxon>Podosporaceae</taxon>
        <taxon>Podospora</taxon>
    </lineage>
</organism>
<evidence type="ECO:0000313" key="6">
    <source>
        <dbReference type="Proteomes" id="UP001285441"/>
    </source>
</evidence>
<evidence type="ECO:0000256" key="3">
    <source>
        <dbReference type="SAM" id="Phobius"/>
    </source>
</evidence>
<feature type="region of interest" description="Disordered" evidence="2">
    <location>
        <begin position="648"/>
        <end position="696"/>
    </location>
</feature>
<dbReference type="Proteomes" id="UP001285441">
    <property type="component" value="Unassembled WGS sequence"/>
</dbReference>
<dbReference type="EMBL" id="JAULSW010000008">
    <property type="protein sequence ID" value="KAK3372368.1"/>
    <property type="molecule type" value="Genomic_DNA"/>
</dbReference>
<dbReference type="Pfam" id="PF00498">
    <property type="entry name" value="FHA"/>
    <property type="match status" value="1"/>
</dbReference>
<evidence type="ECO:0000313" key="5">
    <source>
        <dbReference type="EMBL" id="KAK3372368.1"/>
    </source>
</evidence>
<feature type="region of interest" description="Disordered" evidence="2">
    <location>
        <begin position="42"/>
        <end position="161"/>
    </location>
</feature>
<dbReference type="InterPro" id="IPR051176">
    <property type="entry name" value="Cent_Immune-Sig_Mod"/>
</dbReference>
<feature type="region of interest" description="Disordered" evidence="2">
    <location>
        <begin position="1"/>
        <end position="24"/>
    </location>
</feature>
<feature type="compositionally biased region" description="Basic and acidic residues" evidence="2">
    <location>
        <begin position="649"/>
        <end position="664"/>
    </location>
</feature>
<dbReference type="CDD" id="cd22679">
    <property type="entry name" value="FHA_SLMAP"/>
    <property type="match status" value="1"/>
</dbReference>
<evidence type="ECO:0000256" key="1">
    <source>
        <dbReference type="SAM" id="Coils"/>
    </source>
</evidence>
<dbReference type="PANTHER" id="PTHR15715:SF46">
    <property type="entry name" value="TO VACUOLE TARGETING VPS64, PUTATIVE (AFU_ORTHOLOGUE AFUA_2G02420)-RELATED"/>
    <property type="match status" value="1"/>
</dbReference>
<feature type="coiled-coil region" evidence="1">
    <location>
        <begin position="493"/>
        <end position="527"/>
    </location>
</feature>
<accession>A0AAE0K919</accession>
<name>A0AAE0K919_9PEZI</name>
<feature type="compositionally biased region" description="Basic and acidic residues" evidence="2">
    <location>
        <begin position="560"/>
        <end position="569"/>
    </location>
</feature>
<keyword evidence="1" id="KW-0175">Coiled coil</keyword>
<keyword evidence="3" id="KW-0812">Transmembrane</keyword>
<dbReference type="PROSITE" id="PS50006">
    <property type="entry name" value="FHA_DOMAIN"/>
    <property type="match status" value="1"/>
</dbReference>
<keyword evidence="3" id="KW-0472">Membrane</keyword>
<feature type="domain" description="FHA" evidence="4">
    <location>
        <begin position="189"/>
        <end position="246"/>
    </location>
</feature>
<proteinExistence type="predicted"/>
<feature type="transmembrane region" description="Helical" evidence="3">
    <location>
        <begin position="743"/>
        <end position="762"/>
    </location>
</feature>
<gene>
    <name evidence="5" type="ORF">B0H63DRAFT_293031</name>
</gene>
<dbReference type="Gene3D" id="2.60.200.20">
    <property type="match status" value="1"/>
</dbReference>
<reference evidence="5" key="1">
    <citation type="journal article" date="2023" name="Mol. Phylogenet. Evol.">
        <title>Genome-scale phylogeny and comparative genomics of the fungal order Sordariales.</title>
        <authorList>
            <person name="Hensen N."/>
            <person name="Bonometti L."/>
            <person name="Westerberg I."/>
            <person name="Brannstrom I.O."/>
            <person name="Guillou S."/>
            <person name="Cros-Aarteil S."/>
            <person name="Calhoun S."/>
            <person name="Haridas S."/>
            <person name="Kuo A."/>
            <person name="Mondo S."/>
            <person name="Pangilinan J."/>
            <person name="Riley R."/>
            <person name="LaButti K."/>
            <person name="Andreopoulos B."/>
            <person name="Lipzen A."/>
            <person name="Chen C."/>
            <person name="Yan M."/>
            <person name="Daum C."/>
            <person name="Ng V."/>
            <person name="Clum A."/>
            <person name="Steindorff A."/>
            <person name="Ohm R.A."/>
            <person name="Martin F."/>
            <person name="Silar P."/>
            <person name="Natvig D.O."/>
            <person name="Lalanne C."/>
            <person name="Gautier V."/>
            <person name="Ament-Velasquez S.L."/>
            <person name="Kruys A."/>
            <person name="Hutchinson M.I."/>
            <person name="Powell A.J."/>
            <person name="Barry K."/>
            <person name="Miller A.N."/>
            <person name="Grigoriev I.V."/>
            <person name="Debuchy R."/>
            <person name="Gladieux P."/>
            <person name="Hiltunen Thoren M."/>
            <person name="Johannesson H."/>
        </authorList>
    </citation>
    <scope>NUCLEOTIDE SEQUENCE</scope>
    <source>
        <strain evidence="5">CBS 232.78</strain>
    </source>
</reference>
<reference evidence="5" key="2">
    <citation type="submission" date="2023-06" db="EMBL/GenBank/DDBJ databases">
        <authorList>
            <consortium name="Lawrence Berkeley National Laboratory"/>
            <person name="Haridas S."/>
            <person name="Hensen N."/>
            <person name="Bonometti L."/>
            <person name="Westerberg I."/>
            <person name="Brannstrom I.O."/>
            <person name="Guillou S."/>
            <person name="Cros-Aarteil S."/>
            <person name="Calhoun S."/>
            <person name="Kuo A."/>
            <person name="Mondo S."/>
            <person name="Pangilinan J."/>
            <person name="Riley R."/>
            <person name="LaButti K."/>
            <person name="Andreopoulos B."/>
            <person name="Lipzen A."/>
            <person name="Chen C."/>
            <person name="Yanf M."/>
            <person name="Daum C."/>
            <person name="Ng V."/>
            <person name="Clum A."/>
            <person name="Steindorff A."/>
            <person name="Ohm R."/>
            <person name="Martin F."/>
            <person name="Silar P."/>
            <person name="Natvig D."/>
            <person name="Lalanne C."/>
            <person name="Gautier V."/>
            <person name="Ament-velasquez S.L."/>
            <person name="Kruys A."/>
            <person name="Hutchinson M.I."/>
            <person name="Powell A.J."/>
            <person name="Barry K."/>
            <person name="Miller A.N."/>
            <person name="Grigoriev I.V."/>
            <person name="Debuchy R."/>
            <person name="Gladieux P."/>
            <person name="Thoren M.H."/>
            <person name="Johannesson H."/>
        </authorList>
    </citation>
    <scope>NUCLEOTIDE SEQUENCE</scope>
    <source>
        <strain evidence="5">CBS 232.78</strain>
    </source>
</reference>
<feature type="compositionally biased region" description="Low complexity" evidence="2">
    <location>
        <begin position="49"/>
        <end position="71"/>
    </location>
</feature>
<keyword evidence="3" id="KW-1133">Transmembrane helix</keyword>
<feature type="compositionally biased region" description="Pro residues" evidence="2">
    <location>
        <begin position="436"/>
        <end position="446"/>
    </location>
</feature>
<protein>
    <recommendedName>
        <fullName evidence="4">FHA domain-containing protein</fullName>
    </recommendedName>
</protein>
<feature type="coiled-coil region" evidence="1">
    <location>
        <begin position="599"/>
        <end position="640"/>
    </location>
</feature>
<feature type="compositionally biased region" description="Basic and acidic residues" evidence="2">
    <location>
        <begin position="398"/>
        <end position="414"/>
    </location>
</feature>
<dbReference type="GO" id="GO:0005737">
    <property type="term" value="C:cytoplasm"/>
    <property type="evidence" value="ECO:0007669"/>
    <property type="project" value="TreeGrafter"/>
</dbReference>
<feature type="region of interest" description="Disordered" evidence="2">
    <location>
        <begin position="398"/>
        <end position="487"/>
    </location>
</feature>
<feature type="region of interest" description="Disordered" evidence="2">
    <location>
        <begin position="560"/>
        <end position="592"/>
    </location>
</feature>
<dbReference type="PANTHER" id="PTHR15715">
    <property type="entry name" value="CENTROSOMAL PROTEIN OF 170 KDA"/>
    <property type="match status" value="1"/>
</dbReference>